<keyword evidence="5" id="KW-0408">Iron</keyword>
<keyword evidence="3" id="KW-0949">S-adenosyl-L-methionine</keyword>
<dbReference type="CDD" id="cd21120">
    <property type="entry name" value="SPASM_anSME"/>
    <property type="match status" value="1"/>
</dbReference>
<dbReference type="Pfam" id="PF04055">
    <property type="entry name" value="Radical_SAM"/>
    <property type="match status" value="1"/>
</dbReference>
<reference evidence="9 10" key="1">
    <citation type="submission" date="2020-02" db="EMBL/GenBank/DDBJ databases">
        <authorList>
            <person name="Zheng R.K."/>
            <person name="Sun C.M."/>
        </authorList>
    </citation>
    <scope>NUCLEOTIDE SEQUENCE [LARGE SCALE GENOMIC DNA]</scope>
    <source>
        <strain evidence="10">rifampicinis</strain>
    </source>
</reference>
<evidence type="ECO:0000256" key="3">
    <source>
        <dbReference type="ARBA" id="ARBA00022691"/>
    </source>
</evidence>
<name>A0A7S8IEU2_9CHLR</name>
<proteinExistence type="inferred from homology"/>
<dbReference type="Proteomes" id="UP000594468">
    <property type="component" value="Chromosome"/>
</dbReference>
<keyword evidence="2" id="KW-0004">4Fe-4S</keyword>
<dbReference type="InterPro" id="IPR013785">
    <property type="entry name" value="Aldolase_TIM"/>
</dbReference>
<dbReference type="InterPro" id="IPR023885">
    <property type="entry name" value="4Fe4S-binding_SPASM_dom"/>
</dbReference>
<dbReference type="PANTHER" id="PTHR43273">
    <property type="entry name" value="ANAEROBIC SULFATASE-MATURATING ENZYME HOMOLOG ASLB-RELATED"/>
    <property type="match status" value="1"/>
</dbReference>
<dbReference type="SFLD" id="SFLDG01384">
    <property type="entry name" value="thioether_bond_formation_requi"/>
    <property type="match status" value="1"/>
</dbReference>
<dbReference type="InterPro" id="IPR007197">
    <property type="entry name" value="rSAM"/>
</dbReference>
<keyword evidence="10" id="KW-1185">Reference proteome</keyword>
<evidence type="ECO:0000256" key="6">
    <source>
        <dbReference type="ARBA" id="ARBA00023014"/>
    </source>
</evidence>
<dbReference type="PANTHER" id="PTHR43273:SF3">
    <property type="entry name" value="ANAEROBIC SULFATASE-MATURATING ENZYME HOMOLOG ASLB-RELATED"/>
    <property type="match status" value="1"/>
</dbReference>
<dbReference type="NCBIfam" id="NF010308">
    <property type="entry name" value="PRK13745.1"/>
    <property type="match status" value="1"/>
</dbReference>
<dbReference type="KEGG" id="pmet:G4Y79_06610"/>
<evidence type="ECO:0000313" key="9">
    <source>
        <dbReference type="EMBL" id="QPC84045.1"/>
    </source>
</evidence>
<dbReference type="NCBIfam" id="TIGR04085">
    <property type="entry name" value="rSAM_more_4Fe4S"/>
    <property type="match status" value="1"/>
</dbReference>
<comment type="similarity">
    <text evidence="7">Belongs to the radical SAM superfamily. Anaerobic sulfatase-maturating enzyme family.</text>
</comment>
<dbReference type="GO" id="GO:0016491">
    <property type="term" value="F:oxidoreductase activity"/>
    <property type="evidence" value="ECO:0007669"/>
    <property type="project" value="InterPro"/>
</dbReference>
<evidence type="ECO:0000256" key="1">
    <source>
        <dbReference type="ARBA" id="ARBA00001966"/>
    </source>
</evidence>
<dbReference type="InterPro" id="IPR004027">
    <property type="entry name" value="SEC_C_motif"/>
</dbReference>
<dbReference type="NCBIfam" id="TIGR03942">
    <property type="entry name" value="sulfatase_rSAM"/>
    <property type="match status" value="1"/>
</dbReference>
<dbReference type="CDD" id="cd01335">
    <property type="entry name" value="Radical_SAM"/>
    <property type="match status" value="1"/>
</dbReference>
<dbReference type="Pfam" id="PF13186">
    <property type="entry name" value="SPASM"/>
    <property type="match status" value="1"/>
</dbReference>
<evidence type="ECO:0000259" key="8">
    <source>
        <dbReference type="PROSITE" id="PS51918"/>
    </source>
</evidence>
<dbReference type="InterPro" id="IPR023867">
    <property type="entry name" value="Sulphatase_maturase_rSAM"/>
</dbReference>
<sequence>MALPAQQPTAFHVMTKPRGAICNLDCEYCYFLSKERLYPNSKFRMGDTLLEEYIRQYIDAQQVDAVTFAWQGGEPTLMGLDFYKQAIAYQQKHKRPGMQLTNSLQTNAVTLDDAWCAFFKENDFLIGVSLDGPQDIHDHYRVDKGGKPTFERVMRGIDLLKKHGVEFNILTTVHAANMHRGLETYRFLRDEVGTQFMQFIPIVERDNNTGYQEGNTVTERSVTAEQYGQFLISIYEEWVRCDVGRVFVQIFDVSLAAYIGSNPGLCIFEETCGRAMAMEHNGDVYSCDHYVEPDYKLGNIVDIPLSEIVVQDRQIQFGQAKRDTLPQYCRDCEVRFVCNGGCPKNRFIETPTGEPGLNYLCAGYRAFFNHVRPTMNYMADQLRQERAPANVMFQVRQQDQQLQMAFAKAGRNDPCPCGSGLKFKKCHGKRQH</sequence>
<accession>A0A7S8IEU2</accession>
<keyword evidence="4" id="KW-0479">Metal-binding</keyword>
<feature type="domain" description="Radical SAM core" evidence="8">
    <location>
        <begin position="5"/>
        <end position="240"/>
    </location>
</feature>
<dbReference type="SFLD" id="SFLDF00285">
    <property type="entry name" value="anaerobic_Ser-type_sulfatase-m"/>
    <property type="match status" value="1"/>
</dbReference>
<dbReference type="InterPro" id="IPR047207">
    <property type="entry name" value="SPASM_anSME"/>
</dbReference>
<comment type="cofactor">
    <cofactor evidence="1">
        <name>[4Fe-4S] cluster</name>
        <dbReference type="ChEBI" id="CHEBI:49883"/>
    </cofactor>
</comment>
<dbReference type="Gene3D" id="3.20.20.70">
    <property type="entry name" value="Aldolase class I"/>
    <property type="match status" value="1"/>
</dbReference>
<dbReference type="SUPFAM" id="SSF102114">
    <property type="entry name" value="Radical SAM enzymes"/>
    <property type="match status" value="1"/>
</dbReference>
<gene>
    <name evidence="9" type="ORF">G4Y79_06610</name>
</gene>
<dbReference type="PROSITE" id="PS51918">
    <property type="entry name" value="RADICAL_SAM"/>
    <property type="match status" value="1"/>
</dbReference>
<dbReference type="Pfam" id="PF02810">
    <property type="entry name" value="SEC-C"/>
    <property type="match status" value="1"/>
</dbReference>
<evidence type="ECO:0000256" key="7">
    <source>
        <dbReference type="ARBA" id="ARBA00023601"/>
    </source>
</evidence>
<dbReference type="SUPFAM" id="SSF103642">
    <property type="entry name" value="Sec-C motif"/>
    <property type="match status" value="1"/>
</dbReference>
<dbReference type="GO" id="GO:0046872">
    <property type="term" value="F:metal ion binding"/>
    <property type="evidence" value="ECO:0007669"/>
    <property type="project" value="UniProtKB-KW"/>
</dbReference>
<dbReference type="SFLD" id="SFLDS00029">
    <property type="entry name" value="Radical_SAM"/>
    <property type="match status" value="1"/>
</dbReference>
<evidence type="ECO:0000313" key="10">
    <source>
        <dbReference type="Proteomes" id="UP000594468"/>
    </source>
</evidence>
<evidence type="ECO:0000256" key="2">
    <source>
        <dbReference type="ARBA" id="ARBA00022485"/>
    </source>
</evidence>
<dbReference type="SFLD" id="SFLDG01386">
    <property type="entry name" value="main_SPASM_domain-containing"/>
    <property type="match status" value="1"/>
</dbReference>
<keyword evidence="6" id="KW-0411">Iron-sulfur</keyword>
<dbReference type="AlphaFoldDB" id="A0A7S8IEU2"/>
<evidence type="ECO:0000256" key="5">
    <source>
        <dbReference type="ARBA" id="ARBA00023004"/>
    </source>
</evidence>
<dbReference type="SFLD" id="SFLDG01072">
    <property type="entry name" value="dehydrogenase_like"/>
    <property type="match status" value="1"/>
</dbReference>
<dbReference type="EMBL" id="CP062983">
    <property type="protein sequence ID" value="QPC84045.1"/>
    <property type="molecule type" value="Genomic_DNA"/>
</dbReference>
<dbReference type="InterPro" id="IPR034491">
    <property type="entry name" value="Anaerob_Ser_sulfatase-maturase"/>
</dbReference>
<protein>
    <submittedName>
        <fullName evidence="9">Anaerobic sulfatase maturase</fullName>
    </submittedName>
</protein>
<organism evidence="9 10">
    <name type="scientific">Phototrophicus methaneseepsis</name>
    <dbReference type="NCBI Taxonomy" id="2710758"/>
    <lineage>
        <taxon>Bacteria</taxon>
        <taxon>Bacillati</taxon>
        <taxon>Chloroflexota</taxon>
        <taxon>Candidatus Thermofontia</taxon>
        <taxon>Phototrophicales</taxon>
        <taxon>Phototrophicaceae</taxon>
        <taxon>Phototrophicus</taxon>
    </lineage>
</organism>
<dbReference type="RefSeq" id="WP_195172109.1">
    <property type="nucleotide sequence ID" value="NZ_CP062983.1"/>
</dbReference>
<evidence type="ECO:0000256" key="4">
    <source>
        <dbReference type="ARBA" id="ARBA00022723"/>
    </source>
</evidence>
<dbReference type="InterPro" id="IPR058240">
    <property type="entry name" value="rSAM_sf"/>
</dbReference>
<dbReference type="SFLD" id="SFLDG01067">
    <property type="entry name" value="SPASM/twitch_domain_containing"/>
    <property type="match status" value="1"/>
</dbReference>
<dbReference type="GO" id="GO:0051539">
    <property type="term" value="F:4 iron, 4 sulfur cluster binding"/>
    <property type="evidence" value="ECO:0007669"/>
    <property type="project" value="UniProtKB-KW"/>
</dbReference>